<dbReference type="InterPro" id="IPR032675">
    <property type="entry name" value="LRR_dom_sf"/>
</dbReference>
<dbReference type="AlphaFoldDB" id="A0A8H6YTQ5"/>
<dbReference type="EMBL" id="JACAZH010000007">
    <property type="protein sequence ID" value="KAF7363710.1"/>
    <property type="molecule type" value="Genomic_DNA"/>
</dbReference>
<protein>
    <recommendedName>
        <fullName evidence="3">F-box domain-containing protein</fullName>
    </recommendedName>
</protein>
<dbReference type="OrthoDB" id="3052938at2759"/>
<dbReference type="Proteomes" id="UP000623467">
    <property type="component" value="Unassembled WGS sequence"/>
</dbReference>
<gene>
    <name evidence="1" type="ORF">MSAN_01028800</name>
</gene>
<dbReference type="Gene3D" id="1.20.1280.50">
    <property type="match status" value="1"/>
</dbReference>
<proteinExistence type="predicted"/>
<comment type="caution">
    <text evidence="1">The sequence shown here is derived from an EMBL/GenBank/DDBJ whole genome shotgun (WGS) entry which is preliminary data.</text>
</comment>
<name>A0A8H6YTQ5_9AGAR</name>
<evidence type="ECO:0000313" key="2">
    <source>
        <dbReference type="Proteomes" id="UP000623467"/>
    </source>
</evidence>
<reference evidence="1" key="1">
    <citation type="submission" date="2020-05" db="EMBL/GenBank/DDBJ databases">
        <title>Mycena genomes resolve the evolution of fungal bioluminescence.</title>
        <authorList>
            <person name="Tsai I.J."/>
        </authorList>
    </citation>
    <scope>NUCLEOTIDE SEQUENCE</scope>
    <source>
        <strain evidence="1">160909Yilan</strain>
    </source>
</reference>
<keyword evidence="2" id="KW-1185">Reference proteome</keyword>
<accession>A0A8H6YTQ5</accession>
<dbReference type="Gene3D" id="3.80.10.10">
    <property type="entry name" value="Ribonuclease Inhibitor"/>
    <property type="match status" value="1"/>
</dbReference>
<evidence type="ECO:0008006" key="3">
    <source>
        <dbReference type="Google" id="ProtNLM"/>
    </source>
</evidence>
<dbReference type="SUPFAM" id="SSF52047">
    <property type="entry name" value="RNI-like"/>
    <property type="match status" value="1"/>
</dbReference>
<evidence type="ECO:0000313" key="1">
    <source>
        <dbReference type="EMBL" id="KAF7363710.1"/>
    </source>
</evidence>
<organism evidence="1 2">
    <name type="scientific">Mycena sanguinolenta</name>
    <dbReference type="NCBI Taxonomy" id="230812"/>
    <lineage>
        <taxon>Eukaryota</taxon>
        <taxon>Fungi</taxon>
        <taxon>Dikarya</taxon>
        <taxon>Basidiomycota</taxon>
        <taxon>Agaricomycotina</taxon>
        <taxon>Agaricomycetes</taxon>
        <taxon>Agaricomycetidae</taxon>
        <taxon>Agaricales</taxon>
        <taxon>Marasmiineae</taxon>
        <taxon>Mycenaceae</taxon>
        <taxon>Mycena</taxon>
    </lineage>
</organism>
<sequence>MSLQSKSGEFKPADSPFVGLFEQNRSPSLDERKTILGLVAEKTAHLAQLNSQVPKRRPGKKHKIPRELRVQLAETRRWLEFHRALISPWRQLPTEILSEIFLFTLNYRGDFDADEPWNDDRAGTLRLCRICAAWRVIALRTPALWNTLSVRLLDPQGPLEWVSIWLARSRSIPVYLQLLWDSEALPEDINSVMSVFASHLHHTAELAIDGLYFCGESTGEEYPKLTFRPSVESLNAPFLSAVNVHLPEGSEWDWINAACRASPCLTHLTTSHSSLDLFPVANLTELNWSRWAPTPMSQVFQVLEDAPNLRHIDINVAGPVVASSAQSRLTMKSIAKLQIASYEHLGEFLEQVEFPSVVNLCISFADEWPGPPFHSFLSRSSCALSVLVFRECGISPAEIVACLRHSACNMLEQLSVQDCEPEDGDVLLQHLTYQGPEHSPCSNPNLRTILLFGIRCTDGLLSTMVESRCSTTFPSGPPGPAQLTMFWFSFVDMDTESSTHPIDWKRLRELKKMKGPGLNIGWL</sequence>